<gene>
    <name evidence="2" type="ORF">RDB_LOCUS82020</name>
</gene>
<feature type="region of interest" description="Disordered" evidence="1">
    <location>
        <begin position="80"/>
        <end position="125"/>
    </location>
</feature>
<feature type="compositionally biased region" description="Basic residues" evidence="1">
    <location>
        <begin position="93"/>
        <end position="105"/>
    </location>
</feature>
<dbReference type="EMBL" id="CAJMWV010002609">
    <property type="protein sequence ID" value="CAE6466887.1"/>
    <property type="molecule type" value="Genomic_DNA"/>
</dbReference>
<comment type="caution">
    <text evidence="2">The sequence shown here is derived from an EMBL/GenBank/DDBJ whole genome shotgun (WGS) entry which is preliminary data.</text>
</comment>
<evidence type="ECO:0000256" key="1">
    <source>
        <dbReference type="SAM" id="MobiDB-lite"/>
    </source>
</evidence>
<dbReference type="Proteomes" id="UP000663831">
    <property type="component" value="Unassembled WGS sequence"/>
</dbReference>
<reference evidence="2" key="1">
    <citation type="submission" date="2021-01" db="EMBL/GenBank/DDBJ databases">
        <authorList>
            <person name="Kaushik A."/>
        </authorList>
    </citation>
    <scope>NUCLEOTIDE SEQUENCE</scope>
    <source>
        <strain evidence="2">AG3-1AP</strain>
    </source>
</reference>
<proteinExistence type="predicted"/>
<accession>A0A8H3BVZ5</accession>
<evidence type="ECO:0000313" key="3">
    <source>
        <dbReference type="Proteomes" id="UP000663831"/>
    </source>
</evidence>
<organism evidence="2 3">
    <name type="scientific">Rhizoctonia solani</name>
    <dbReference type="NCBI Taxonomy" id="456999"/>
    <lineage>
        <taxon>Eukaryota</taxon>
        <taxon>Fungi</taxon>
        <taxon>Dikarya</taxon>
        <taxon>Basidiomycota</taxon>
        <taxon>Agaricomycotina</taxon>
        <taxon>Agaricomycetes</taxon>
        <taxon>Cantharellales</taxon>
        <taxon>Ceratobasidiaceae</taxon>
        <taxon>Rhizoctonia</taxon>
    </lineage>
</organism>
<sequence length="156" mass="17545">MLRTCLIQSRIIANGTPLYGFYLRRPRLCIAGKALHNKAPPPSNLGSSPPINPPHDLQFPNSFVELVEFARSVEKARKMAVDENGSNFEPNKGKGKGKKKKKKSQAKGDKSEKQKSRSEHEEGNEHIVTALIEAINKDYWPDIIYYSTLHPQHLQG</sequence>
<name>A0A8H3BVZ5_9AGAM</name>
<dbReference type="AlphaFoldDB" id="A0A8H3BVZ5"/>
<protein>
    <submittedName>
        <fullName evidence="2">Uncharacterized protein</fullName>
    </submittedName>
</protein>
<feature type="compositionally biased region" description="Basic and acidic residues" evidence="1">
    <location>
        <begin position="106"/>
        <end position="125"/>
    </location>
</feature>
<evidence type="ECO:0000313" key="2">
    <source>
        <dbReference type="EMBL" id="CAE6466887.1"/>
    </source>
</evidence>